<reference evidence="12 13" key="1">
    <citation type="submission" date="2017-05" db="EMBL/GenBank/DDBJ databases">
        <title>Butyricicoccus porcorum sp. nov. a butyrate-producing bacterium from the swine intestinal tract.</title>
        <authorList>
            <person name="Trachsel J."/>
            <person name="Humphrey S."/>
            <person name="Allen H.K."/>
        </authorList>
    </citation>
    <scope>NUCLEOTIDE SEQUENCE [LARGE SCALE GENOMIC DNA]</scope>
    <source>
        <strain evidence="12">BB10</strain>
    </source>
</reference>
<dbReference type="OrthoDB" id="9815116at2"/>
<dbReference type="GO" id="GO:0016491">
    <property type="term" value="F:oxidoreductase activity"/>
    <property type="evidence" value="ECO:0007669"/>
    <property type="project" value="InterPro"/>
</dbReference>
<evidence type="ECO:0000256" key="2">
    <source>
        <dbReference type="ARBA" id="ARBA00002234"/>
    </source>
</evidence>
<dbReference type="AlphaFoldDB" id="A0A252F7P3"/>
<feature type="domain" description="AAA" evidence="11">
    <location>
        <begin position="6"/>
        <end position="186"/>
    </location>
</feature>
<comment type="subunit">
    <text evidence="9">Dimerizes in the presence of ATP but not ADP; ATP-binding is required for double-stranded (ds)DNA-binding. Interacts with DnaA.</text>
</comment>
<comment type="similarity">
    <text evidence="3">Belongs to the NifH/BchL/ChlL family.</text>
</comment>
<dbReference type="PANTHER" id="PTHR13696:SF99">
    <property type="entry name" value="COBYRINIC ACID AC-DIAMIDE SYNTHASE"/>
    <property type="match status" value="1"/>
</dbReference>
<dbReference type="InterPro" id="IPR027417">
    <property type="entry name" value="P-loop_NTPase"/>
</dbReference>
<evidence type="ECO:0000256" key="9">
    <source>
        <dbReference type="ARBA" id="ARBA00062323"/>
    </source>
</evidence>
<dbReference type="GO" id="GO:0005524">
    <property type="term" value="F:ATP binding"/>
    <property type="evidence" value="ECO:0007669"/>
    <property type="project" value="UniProtKB-KW"/>
</dbReference>
<keyword evidence="6" id="KW-0547">Nucleotide-binding</keyword>
<proteinExistence type="inferred from homology"/>
<evidence type="ECO:0000256" key="8">
    <source>
        <dbReference type="ARBA" id="ARBA00049360"/>
    </source>
</evidence>
<dbReference type="PROSITE" id="PS51026">
    <property type="entry name" value="NIFH_FRXC_3"/>
    <property type="match status" value="1"/>
</dbReference>
<comment type="caution">
    <text evidence="12">The sequence shown here is derived from an EMBL/GenBank/DDBJ whole genome shotgun (WGS) entry which is preliminary data.</text>
</comment>
<keyword evidence="5" id="KW-0479">Metal-binding</keyword>
<comment type="similarity">
    <text evidence="4">Belongs to the ParA family.</text>
</comment>
<comment type="cofactor">
    <cofactor evidence="1">
        <name>[4Fe-4S] cluster</name>
        <dbReference type="ChEBI" id="CHEBI:49883"/>
    </cofactor>
</comment>
<evidence type="ECO:0000256" key="1">
    <source>
        <dbReference type="ARBA" id="ARBA00001966"/>
    </source>
</evidence>
<comment type="catalytic activity">
    <reaction evidence="8">
        <text>ATP + H2O = ADP + phosphate + H(+)</text>
        <dbReference type="Rhea" id="RHEA:13065"/>
        <dbReference type="ChEBI" id="CHEBI:15377"/>
        <dbReference type="ChEBI" id="CHEBI:15378"/>
        <dbReference type="ChEBI" id="CHEBI:30616"/>
        <dbReference type="ChEBI" id="CHEBI:43474"/>
        <dbReference type="ChEBI" id="CHEBI:456216"/>
    </reaction>
</comment>
<evidence type="ECO:0000259" key="11">
    <source>
        <dbReference type="Pfam" id="PF13614"/>
    </source>
</evidence>
<dbReference type="InterPro" id="IPR000392">
    <property type="entry name" value="NifH/frxC"/>
</dbReference>
<keyword evidence="7" id="KW-0067">ATP-binding</keyword>
<dbReference type="InterPro" id="IPR025669">
    <property type="entry name" value="AAA_dom"/>
</dbReference>
<dbReference type="RefSeq" id="WP_087016727.1">
    <property type="nucleotide sequence ID" value="NZ_NHOC01000001.1"/>
</dbReference>
<evidence type="ECO:0000313" key="13">
    <source>
        <dbReference type="Proteomes" id="UP000194903"/>
    </source>
</evidence>
<evidence type="ECO:0000256" key="6">
    <source>
        <dbReference type="ARBA" id="ARBA00022741"/>
    </source>
</evidence>
<dbReference type="CDD" id="cd02042">
    <property type="entry name" value="ParAB_family"/>
    <property type="match status" value="1"/>
</dbReference>
<dbReference type="PANTHER" id="PTHR13696">
    <property type="entry name" value="P-LOOP CONTAINING NUCLEOSIDE TRIPHOSPHATE HYDROLASE"/>
    <property type="match status" value="1"/>
</dbReference>
<dbReference type="FunFam" id="3.40.50.300:FF:000285">
    <property type="entry name" value="Sporulation initiation inhibitor Soj"/>
    <property type="match status" value="1"/>
</dbReference>
<dbReference type="InterPro" id="IPR050678">
    <property type="entry name" value="DNA_Partitioning_ATPase"/>
</dbReference>
<evidence type="ECO:0000256" key="3">
    <source>
        <dbReference type="ARBA" id="ARBA00005504"/>
    </source>
</evidence>
<dbReference type="EMBL" id="NHOC01000001">
    <property type="protein sequence ID" value="OUM21766.1"/>
    <property type="molecule type" value="Genomic_DNA"/>
</dbReference>
<accession>A0A252F7P3</accession>
<gene>
    <name evidence="12" type="ORF">CBW42_00620</name>
</gene>
<evidence type="ECO:0000256" key="5">
    <source>
        <dbReference type="ARBA" id="ARBA00022723"/>
    </source>
</evidence>
<evidence type="ECO:0000256" key="10">
    <source>
        <dbReference type="ARBA" id="ARBA00071824"/>
    </source>
</evidence>
<name>A0A252F7P3_9FIRM</name>
<dbReference type="Proteomes" id="UP000194903">
    <property type="component" value="Unassembled WGS sequence"/>
</dbReference>
<evidence type="ECO:0000256" key="4">
    <source>
        <dbReference type="ARBA" id="ARBA00006976"/>
    </source>
</evidence>
<dbReference type="Gene3D" id="3.40.50.300">
    <property type="entry name" value="P-loop containing nucleotide triphosphate hydrolases"/>
    <property type="match status" value="1"/>
</dbReference>
<dbReference type="SUPFAM" id="SSF52540">
    <property type="entry name" value="P-loop containing nucleoside triphosphate hydrolases"/>
    <property type="match status" value="1"/>
</dbReference>
<dbReference type="Pfam" id="PF13614">
    <property type="entry name" value="AAA_31"/>
    <property type="match status" value="1"/>
</dbReference>
<dbReference type="GO" id="GO:0046872">
    <property type="term" value="F:metal ion binding"/>
    <property type="evidence" value="ECO:0007669"/>
    <property type="project" value="UniProtKB-KW"/>
</dbReference>
<keyword evidence="13" id="KW-1185">Reference proteome</keyword>
<comment type="function">
    <text evidence="2">The key enzymatic reactions in nitrogen fixation are catalyzed by the nitrogenase complex, which has 2 components: the iron protein and the molybdenum-iron protein.</text>
</comment>
<protein>
    <recommendedName>
        <fullName evidence="10">Sporulation initiation inhibitor protein Soj</fullName>
    </recommendedName>
</protein>
<organism evidence="12 13">
    <name type="scientific">Butyricicoccus porcorum</name>
    <dbReference type="NCBI Taxonomy" id="1945634"/>
    <lineage>
        <taxon>Bacteria</taxon>
        <taxon>Bacillati</taxon>
        <taxon>Bacillota</taxon>
        <taxon>Clostridia</taxon>
        <taxon>Eubacteriales</taxon>
        <taxon>Butyricicoccaceae</taxon>
        <taxon>Butyricicoccus</taxon>
    </lineage>
</organism>
<evidence type="ECO:0000256" key="7">
    <source>
        <dbReference type="ARBA" id="ARBA00022840"/>
    </source>
</evidence>
<evidence type="ECO:0000313" key="12">
    <source>
        <dbReference type="EMBL" id="OUM21766.1"/>
    </source>
</evidence>
<sequence length="275" mass="30125">MSKKATVIAVVNQKGGTGKTTTTENLGVGLAMEGKKVLLVDTDPQASLTVSLGNPYPDTLSPTLSDMMGKIMMEKPIVPGEGILHHPEGVDLMPANIELSGLEVSLVNAMSRETILRQYLDTVKQNYDYILLDCMPSLGMLTVNALAAADNVLIPVQAAYLPAKGLEQLLETINKVRRQINPKLKIEGILLTMVDSRTNYSKDISNLIRESYGGKLKVYKTDIPRSVRAEEISAEGASIFKHDPKGKVADAYRVLTKEVLKNAEKRRKHQLEGVR</sequence>